<keyword evidence="2" id="KW-1185">Reference proteome</keyword>
<sequence>MLQQLLPIRVRHIAADPQHFALVIGDIWFATCLSLANREHGFRLESDGSITIVDSHAFSNGVHAVLLVGSPLSVSIQNTLISSSGKNGIRAEISPDKFSTIKIQGVNLTGHYYSAAIEVEDATDIDFEISCCLVTDNFNGGISLDGITGNSTISILGSNFTRNRGSIVSIPLIQDSDVILHGNSFTANQLNNFGEHEAVVDIATFAEAPGSKIRVEDNEFEQNTMNNVLELRHLGGTICLTCRVL</sequence>
<dbReference type="OrthoDB" id="5869811at2759"/>
<dbReference type="AlphaFoldDB" id="A0A3P6QPX3"/>
<evidence type="ECO:0000313" key="1">
    <source>
        <dbReference type="EMBL" id="VDK52392.1"/>
    </source>
</evidence>
<dbReference type="InterPro" id="IPR011050">
    <property type="entry name" value="Pectin_lyase_fold/virulence"/>
</dbReference>
<evidence type="ECO:0008006" key="3">
    <source>
        <dbReference type="Google" id="ProtNLM"/>
    </source>
</evidence>
<dbReference type="Gene3D" id="2.160.20.10">
    <property type="entry name" value="Single-stranded right-handed beta-helix, Pectin lyase-like"/>
    <property type="match status" value="1"/>
</dbReference>
<evidence type="ECO:0000313" key="2">
    <source>
        <dbReference type="Proteomes" id="UP000271889"/>
    </source>
</evidence>
<protein>
    <recommendedName>
        <fullName evidence="3">Right handed beta helix domain-containing protein</fullName>
    </recommendedName>
</protein>
<organism evidence="1 2">
    <name type="scientific">Cylicostephanus goldi</name>
    <name type="common">Nematode worm</name>
    <dbReference type="NCBI Taxonomy" id="71465"/>
    <lineage>
        <taxon>Eukaryota</taxon>
        <taxon>Metazoa</taxon>
        <taxon>Ecdysozoa</taxon>
        <taxon>Nematoda</taxon>
        <taxon>Chromadorea</taxon>
        <taxon>Rhabditida</taxon>
        <taxon>Rhabditina</taxon>
        <taxon>Rhabditomorpha</taxon>
        <taxon>Strongyloidea</taxon>
        <taxon>Strongylidae</taxon>
        <taxon>Cylicostephanus</taxon>
    </lineage>
</organism>
<dbReference type="SUPFAM" id="SSF51126">
    <property type="entry name" value="Pectin lyase-like"/>
    <property type="match status" value="1"/>
</dbReference>
<dbReference type="InterPro" id="IPR012334">
    <property type="entry name" value="Pectin_lyas_fold"/>
</dbReference>
<dbReference type="Proteomes" id="UP000271889">
    <property type="component" value="Unassembled WGS sequence"/>
</dbReference>
<gene>
    <name evidence="1" type="ORF">CGOC_LOCUS2344</name>
</gene>
<dbReference type="EMBL" id="UYRV01005196">
    <property type="protein sequence ID" value="VDK52392.1"/>
    <property type="molecule type" value="Genomic_DNA"/>
</dbReference>
<reference evidence="1 2" key="1">
    <citation type="submission" date="2018-11" db="EMBL/GenBank/DDBJ databases">
        <authorList>
            <consortium name="Pathogen Informatics"/>
        </authorList>
    </citation>
    <scope>NUCLEOTIDE SEQUENCE [LARGE SCALE GENOMIC DNA]</scope>
</reference>
<proteinExistence type="predicted"/>
<accession>A0A3P6QPX3</accession>
<name>A0A3P6QPX3_CYLGO</name>